<dbReference type="SUPFAM" id="SSF53697">
    <property type="entry name" value="SIS domain"/>
    <property type="match status" value="1"/>
</dbReference>
<dbReference type="PANTHER" id="PTHR10937:SF8">
    <property type="entry name" value="AMINOTRANSFERASE-RELATED"/>
    <property type="match status" value="1"/>
</dbReference>
<feature type="domain" description="SIS" evidence="2">
    <location>
        <begin position="26"/>
        <end position="177"/>
    </location>
</feature>
<dbReference type="InterPro" id="IPR001347">
    <property type="entry name" value="SIS_dom"/>
</dbReference>
<dbReference type="PROSITE" id="PS51464">
    <property type="entry name" value="SIS"/>
    <property type="match status" value="2"/>
</dbReference>
<dbReference type="InterPro" id="IPR035466">
    <property type="entry name" value="GlmS/AgaS_SIS"/>
</dbReference>
<dbReference type="InterPro" id="IPR046348">
    <property type="entry name" value="SIS_dom_sf"/>
</dbReference>
<keyword evidence="1" id="KW-0677">Repeat</keyword>
<organism evidence="3 4">
    <name type="scientific">Vogesella aquatica</name>
    <dbReference type="NCBI Taxonomy" id="2984206"/>
    <lineage>
        <taxon>Bacteria</taxon>
        <taxon>Pseudomonadati</taxon>
        <taxon>Pseudomonadota</taxon>
        <taxon>Betaproteobacteria</taxon>
        <taxon>Neisseriales</taxon>
        <taxon>Chromobacteriaceae</taxon>
        <taxon>Vogesella</taxon>
    </lineage>
</organism>
<accession>A0ABT5ISW5</accession>
<dbReference type="Gene3D" id="3.40.50.10490">
    <property type="entry name" value="Glucose-6-phosphate isomerase like protein, domain 1"/>
    <property type="match status" value="2"/>
</dbReference>
<evidence type="ECO:0000313" key="4">
    <source>
        <dbReference type="Proteomes" id="UP001219956"/>
    </source>
</evidence>
<feature type="domain" description="SIS" evidence="2">
    <location>
        <begin position="190"/>
        <end position="326"/>
    </location>
</feature>
<dbReference type="Proteomes" id="UP001219956">
    <property type="component" value="Unassembled WGS sequence"/>
</dbReference>
<evidence type="ECO:0000256" key="1">
    <source>
        <dbReference type="ARBA" id="ARBA00022737"/>
    </source>
</evidence>
<dbReference type="PANTHER" id="PTHR10937">
    <property type="entry name" value="GLUCOSAMINE--FRUCTOSE-6-PHOSPHATE AMINOTRANSFERASE, ISOMERIZING"/>
    <property type="match status" value="1"/>
</dbReference>
<evidence type="ECO:0000313" key="3">
    <source>
        <dbReference type="EMBL" id="MDC7715665.1"/>
    </source>
</evidence>
<sequence length="336" mass="35214">MLDEALFAAQAVAAQHMYADEGLAVLARELAKAPPQLALTVARGSSDHAANYFAYLAMQRTGTPVVSLPMSLLTLHQAPLNVKGQLAVALSQSGRSPDLIDTMTALGAAGARTVALVNKPDSPLAAACEWSVPLCAGEEKSVAATKSYIATLSAVARLVAHWQQDTALLAALNDLPDHLTDATRQDWSSALDVLVPAERIMVVGRGLGFAVALEAALKFKETCVIQAEAFSGAEIKHGPMALVDDGYPLLIFAPRGPEQAGLVALADEMRGRGANVLLAAPADVASRNLTLATAGDEALDPLLAIQSFYLMAARLSVARGLNPDTPRHLKKETLTV</sequence>
<evidence type="ECO:0000259" key="2">
    <source>
        <dbReference type="PROSITE" id="PS51464"/>
    </source>
</evidence>
<dbReference type="EMBL" id="JAQQLF010000001">
    <property type="protein sequence ID" value="MDC7715665.1"/>
    <property type="molecule type" value="Genomic_DNA"/>
</dbReference>
<reference evidence="3 4" key="1">
    <citation type="submission" date="2023-01" db="EMBL/GenBank/DDBJ databases">
        <title>Novel species of the genus Vogesella isolated from rivers.</title>
        <authorList>
            <person name="Lu H."/>
        </authorList>
    </citation>
    <scope>NUCLEOTIDE SEQUENCE [LARGE SCALE GENOMIC DNA]</scope>
    <source>
        <strain evidence="3 4">DC21W</strain>
    </source>
</reference>
<dbReference type="CDD" id="cd05009">
    <property type="entry name" value="SIS_GlmS_GlmD_2"/>
    <property type="match status" value="1"/>
</dbReference>
<dbReference type="Pfam" id="PF01380">
    <property type="entry name" value="SIS"/>
    <property type="match status" value="2"/>
</dbReference>
<name>A0ABT5ISW5_9NEIS</name>
<gene>
    <name evidence="3" type="ORF">PQU95_00335</name>
</gene>
<dbReference type="InterPro" id="IPR035490">
    <property type="entry name" value="GlmS/FrlB_SIS"/>
</dbReference>
<dbReference type="CDD" id="cd05008">
    <property type="entry name" value="SIS_GlmS_GlmD_1"/>
    <property type="match status" value="1"/>
</dbReference>
<dbReference type="RefSeq" id="WP_272750163.1">
    <property type="nucleotide sequence ID" value="NZ_JAQQLF010000001.1"/>
</dbReference>
<keyword evidence="4" id="KW-1185">Reference proteome</keyword>
<comment type="caution">
    <text evidence="3">The sequence shown here is derived from an EMBL/GenBank/DDBJ whole genome shotgun (WGS) entry which is preliminary data.</text>
</comment>
<proteinExistence type="predicted"/>
<protein>
    <submittedName>
        <fullName evidence="3">SIS domain-containing protein</fullName>
    </submittedName>
</protein>